<keyword evidence="7" id="KW-0237">DNA synthesis</keyword>
<protein>
    <recommendedName>
        <fullName evidence="5">DNA polymerase beta</fullName>
        <ecNumber evidence="3">2.7.7.7</ecNumber>
        <ecNumber evidence="4">4.2.99.18</ecNumber>
    </recommendedName>
    <alternativeName>
        <fullName evidence="16">5'-deoxyribose-phosphate lyase</fullName>
    </alternativeName>
    <alternativeName>
        <fullName evidence="17">AP lyase</fullName>
    </alternativeName>
</protein>
<dbReference type="STRING" id="142842.SAMN02745118_02615"/>
<dbReference type="GO" id="GO:0003677">
    <property type="term" value="F:DNA binding"/>
    <property type="evidence" value="ECO:0007669"/>
    <property type="project" value="InterPro"/>
</dbReference>
<organism evidence="25 26">
    <name type="scientific">Selenihalanaerobacter shriftii</name>
    <dbReference type="NCBI Taxonomy" id="142842"/>
    <lineage>
        <taxon>Bacteria</taxon>
        <taxon>Bacillati</taxon>
        <taxon>Bacillota</taxon>
        <taxon>Clostridia</taxon>
        <taxon>Halanaerobiales</taxon>
        <taxon>Halobacteroidaceae</taxon>
        <taxon>Selenihalanaerobacter</taxon>
    </lineage>
</organism>
<dbReference type="InterPro" id="IPR016195">
    <property type="entry name" value="Pol/histidinol_Pase-like"/>
</dbReference>
<comment type="catalytic activity">
    <reaction evidence="19">
        <text>a 5'-end 2'-deoxyribose-2'-deoxyribonucleotide-DNA = (2E,4S)-4-hydroxypenten-2-al-5-phosphate + a 5'-end 5'-phospho-2'-deoxyribonucleoside-DNA + H(+)</text>
        <dbReference type="Rhea" id="RHEA:76255"/>
        <dbReference type="Rhea" id="RHEA-COMP:13180"/>
        <dbReference type="Rhea" id="RHEA-COMP:18657"/>
        <dbReference type="ChEBI" id="CHEBI:15378"/>
        <dbReference type="ChEBI" id="CHEBI:136412"/>
        <dbReference type="ChEBI" id="CHEBI:195194"/>
        <dbReference type="ChEBI" id="CHEBI:195195"/>
    </reaction>
</comment>
<evidence type="ECO:0000256" key="17">
    <source>
        <dbReference type="ARBA" id="ARBA00035726"/>
    </source>
</evidence>
<dbReference type="EC" id="4.2.99.18" evidence="4"/>
<keyword evidence="9" id="KW-0548">Nucleotidyltransferase</keyword>
<evidence type="ECO:0000256" key="20">
    <source>
        <dbReference type="ARBA" id="ARBA00045548"/>
    </source>
</evidence>
<dbReference type="InterPro" id="IPR002934">
    <property type="entry name" value="Polymerase_NTP_transf_dom"/>
</dbReference>
<accession>A0A1T4QM42</accession>
<dbReference type="Pfam" id="PF02811">
    <property type="entry name" value="PHP"/>
    <property type="match status" value="1"/>
</dbReference>
<dbReference type="SUPFAM" id="SSF89550">
    <property type="entry name" value="PHP domain-like"/>
    <property type="match status" value="1"/>
</dbReference>
<evidence type="ECO:0000256" key="14">
    <source>
        <dbReference type="ARBA" id="ARBA00023053"/>
    </source>
</evidence>
<evidence type="ECO:0000256" key="1">
    <source>
        <dbReference type="ARBA" id="ARBA00001946"/>
    </source>
</evidence>
<evidence type="ECO:0000256" key="13">
    <source>
        <dbReference type="ARBA" id="ARBA00022932"/>
    </source>
</evidence>
<dbReference type="SUPFAM" id="SSF81301">
    <property type="entry name" value="Nucleotidyltransferase"/>
    <property type="match status" value="1"/>
</dbReference>
<comment type="catalytic activity">
    <reaction evidence="18">
        <text>2'-deoxyribonucleotide-(2'-deoxyribose 5'-phosphate)-2'-deoxyribonucleotide-DNA = a 3'-end 2'-deoxyribonucleotide-(2,3-dehydro-2,3-deoxyribose 5'-phosphate)-DNA + a 5'-end 5'-phospho-2'-deoxyribonucleoside-DNA + H(+)</text>
        <dbReference type="Rhea" id="RHEA:66592"/>
        <dbReference type="Rhea" id="RHEA-COMP:13180"/>
        <dbReference type="Rhea" id="RHEA-COMP:16897"/>
        <dbReference type="Rhea" id="RHEA-COMP:17067"/>
        <dbReference type="ChEBI" id="CHEBI:15378"/>
        <dbReference type="ChEBI" id="CHEBI:136412"/>
        <dbReference type="ChEBI" id="CHEBI:157695"/>
        <dbReference type="ChEBI" id="CHEBI:167181"/>
        <dbReference type="EC" id="4.2.99.18"/>
    </reaction>
</comment>
<feature type="domain" description="Polymerase/histidinol phosphatase N-terminal" evidence="23">
    <location>
        <begin position="339"/>
        <end position="418"/>
    </location>
</feature>
<name>A0A1T4QM42_9FIRM</name>
<dbReference type="CDD" id="cd07436">
    <property type="entry name" value="PHP_PolX"/>
    <property type="match status" value="1"/>
</dbReference>
<reference evidence="26" key="1">
    <citation type="submission" date="2017-02" db="EMBL/GenBank/DDBJ databases">
        <authorList>
            <person name="Varghese N."/>
            <person name="Submissions S."/>
        </authorList>
    </citation>
    <scope>NUCLEOTIDE SEQUENCE [LARGE SCALE GENOMIC DNA]</scope>
    <source>
        <strain evidence="26">ATCC BAA-73</strain>
    </source>
</reference>
<dbReference type="GO" id="GO:0008270">
    <property type="term" value="F:zinc ion binding"/>
    <property type="evidence" value="ECO:0007669"/>
    <property type="project" value="TreeGrafter"/>
</dbReference>
<comment type="function">
    <text evidence="20">Repair polymerase that plays a key role in base-excision repair. During this process, the damaged base is excised by specific DNA glycosylases, the DNA backbone is nicked at the abasic site by an apurinic/apyrimidic (AP) endonuclease, and POLB removes 5'-deoxyribose-phosphate from the preincised AP site acting as a 5'-deoxyribose-phosphate lyase (5'-dRP lyase); through its DNA polymerase activity, it adds one nucleotide to the 3' end of the arising single-nucleotide gap. Conducts 'gap-filling' DNA synthesis in a stepwise distributive fashion rather than in a processive fashion as for other DNA polymerases. It is also able to cleave sugar-phosphate bonds 3' to an intact AP site, acting as an AP lyase.</text>
</comment>
<dbReference type="Pfam" id="PF14791">
    <property type="entry name" value="DNA_pol_B_thumb"/>
    <property type="match status" value="1"/>
</dbReference>
<comment type="subcellular location">
    <subcellularLocation>
        <location evidence="2">Cytoplasm</location>
    </subcellularLocation>
</comment>
<dbReference type="EC" id="2.7.7.7" evidence="3"/>
<dbReference type="OrthoDB" id="9808747at2"/>
<dbReference type="GO" id="GO:0140078">
    <property type="term" value="F:class I DNA-(apurinic or apyrimidinic site) endonuclease activity"/>
    <property type="evidence" value="ECO:0007669"/>
    <property type="project" value="UniProtKB-EC"/>
</dbReference>
<evidence type="ECO:0000256" key="7">
    <source>
        <dbReference type="ARBA" id="ARBA00022634"/>
    </source>
</evidence>
<evidence type="ECO:0000259" key="23">
    <source>
        <dbReference type="SMART" id="SM00481"/>
    </source>
</evidence>
<dbReference type="Pfam" id="PF14520">
    <property type="entry name" value="HHH_5"/>
    <property type="match status" value="1"/>
</dbReference>
<dbReference type="SUPFAM" id="SSF47781">
    <property type="entry name" value="RuvA domain 2-like"/>
    <property type="match status" value="1"/>
</dbReference>
<dbReference type="Pfam" id="PF14716">
    <property type="entry name" value="HHH_8"/>
    <property type="match status" value="1"/>
</dbReference>
<comment type="catalytic activity">
    <reaction evidence="21">
        <text>DNA(n) + a 2'-deoxyribonucleoside 5'-triphosphate = DNA(n+1) + diphosphate</text>
        <dbReference type="Rhea" id="RHEA:22508"/>
        <dbReference type="Rhea" id="RHEA-COMP:17339"/>
        <dbReference type="Rhea" id="RHEA-COMP:17340"/>
        <dbReference type="ChEBI" id="CHEBI:33019"/>
        <dbReference type="ChEBI" id="CHEBI:61560"/>
        <dbReference type="ChEBI" id="CHEBI:173112"/>
        <dbReference type="EC" id="2.7.7.7"/>
    </reaction>
</comment>
<gene>
    <name evidence="25" type="ORF">SAMN02745118_02615</name>
</gene>
<evidence type="ECO:0000256" key="19">
    <source>
        <dbReference type="ARBA" id="ARBA00044678"/>
    </source>
</evidence>
<dbReference type="AlphaFoldDB" id="A0A1T4QM42"/>
<dbReference type="InterPro" id="IPR010994">
    <property type="entry name" value="RuvA_2-like"/>
</dbReference>
<evidence type="ECO:0000256" key="15">
    <source>
        <dbReference type="ARBA" id="ARBA00023204"/>
    </source>
</evidence>
<dbReference type="InterPro" id="IPR003583">
    <property type="entry name" value="Hlx-hairpin-Hlx_DNA-bd_motif"/>
</dbReference>
<dbReference type="NCBIfam" id="NF005928">
    <property type="entry name" value="PRK07945.1"/>
    <property type="match status" value="1"/>
</dbReference>
<comment type="cofactor">
    <cofactor evidence="1">
        <name>Mg(2+)</name>
        <dbReference type="ChEBI" id="CHEBI:18420"/>
    </cofactor>
</comment>
<dbReference type="Pfam" id="PF01909">
    <property type="entry name" value="NTP_transf_2"/>
    <property type="match status" value="1"/>
</dbReference>
<feature type="domain" description="Helix-hairpin-helix DNA-binding motif class 1" evidence="22">
    <location>
        <begin position="126"/>
        <end position="145"/>
    </location>
</feature>
<dbReference type="EMBL" id="FUWM01000029">
    <property type="protein sequence ID" value="SKA04765.1"/>
    <property type="molecule type" value="Genomic_DNA"/>
</dbReference>
<evidence type="ECO:0000256" key="16">
    <source>
        <dbReference type="ARBA" id="ARBA00035717"/>
    </source>
</evidence>
<dbReference type="PRINTS" id="PR00870">
    <property type="entry name" value="DNAPOLXBETA"/>
</dbReference>
<dbReference type="InterPro" id="IPR037160">
    <property type="entry name" value="DNA_Pol_thumb_sf"/>
</dbReference>
<proteinExistence type="predicted"/>
<dbReference type="InterPro" id="IPR050243">
    <property type="entry name" value="PHP_phosphatase"/>
</dbReference>
<dbReference type="PIRSF" id="PIRSF005047">
    <property type="entry name" value="UCP005047_YshC"/>
    <property type="match status" value="1"/>
</dbReference>
<dbReference type="FunFam" id="3.20.20.140:FF:000047">
    <property type="entry name" value="PHP domain-containing protein"/>
    <property type="match status" value="1"/>
</dbReference>
<dbReference type="InterPro" id="IPR047967">
    <property type="entry name" value="PolX_PHP"/>
</dbReference>
<feature type="domain" description="Helix-hairpin-helix DNA-binding motif class 1" evidence="22">
    <location>
        <begin position="91"/>
        <end position="110"/>
    </location>
</feature>
<evidence type="ECO:0000256" key="3">
    <source>
        <dbReference type="ARBA" id="ARBA00012417"/>
    </source>
</evidence>
<dbReference type="Gene3D" id="1.10.150.110">
    <property type="entry name" value="DNA polymerase beta, N-terminal domain-like"/>
    <property type="match status" value="1"/>
</dbReference>
<feature type="domain" description="Helix-hairpin-helix DNA-binding motif class 1" evidence="22">
    <location>
        <begin position="51"/>
        <end position="70"/>
    </location>
</feature>
<evidence type="ECO:0000256" key="8">
    <source>
        <dbReference type="ARBA" id="ARBA00022679"/>
    </source>
</evidence>
<dbReference type="SMART" id="SM00483">
    <property type="entry name" value="POLXc"/>
    <property type="match status" value="1"/>
</dbReference>
<dbReference type="InterPro" id="IPR002054">
    <property type="entry name" value="DNA-dir_DNA_pol_X"/>
</dbReference>
<sequence>MDNLRVAWMLKDIGDLLKLKGANYFHIKSYYDVSKEIKNLDQNIRELVDSDRLQEIKGIGEGLAITIDEILESGTATKYEELKSEIPIGLLEILNLPGLGPKKVKLFYDELAIDSLAKLKKEAENRKLRELSGIGAKTEFKILEAIKKAEKRNGKVNLDLATTLAQELLDIFSRFNEVNKIEVVGSLRRKSELISDIDLLIATDNPQSISQIIKELSLINKVITESNEKLILMSKFGVAIDVTFISEYEFFTTLTAATGNQKHFDILSQIAVDKGYKLQASGLYSMSTGEKQEFSSEKEVYEILDLPYIIPEIRTGDKEIELALSDELPEKLEVRDIKGDLHLHTHWSDGGNTIEEMVTACKELGYEYLAVCDHSKSLGVAGGLQIDELKKQIDEIDKINEVLNDFRVLKGCEVDILNDGQLDYDSKLLSELDIVVASIHSGFNNSKEEMTNRILRAMEHKEVNILGHPTGRLLGKRGPYAVDIEKVIEKAVETETILEINASPQRLDLSSEHLRLAKEAGAKIVINTDAHNTQQLDNIKFGVYNARKGWIEPKEVINTYSLTELLQLIR</sequence>
<feature type="domain" description="DNA-directed DNA polymerase X" evidence="24">
    <location>
        <begin position="1"/>
        <end position="315"/>
    </location>
</feature>
<evidence type="ECO:0000259" key="22">
    <source>
        <dbReference type="SMART" id="SM00278"/>
    </source>
</evidence>
<dbReference type="GO" id="GO:0006281">
    <property type="term" value="P:DNA repair"/>
    <property type="evidence" value="ECO:0007669"/>
    <property type="project" value="UniProtKB-KW"/>
</dbReference>
<keyword evidence="11" id="KW-0227">DNA damage</keyword>
<keyword evidence="12" id="KW-0832">Ubl conjugation</keyword>
<evidence type="ECO:0000256" key="11">
    <source>
        <dbReference type="ARBA" id="ARBA00022763"/>
    </source>
</evidence>
<evidence type="ECO:0000256" key="21">
    <source>
        <dbReference type="ARBA" id="ARBA00049244"/>
    </source>
</evidence>
<dbReference type="SMART" id="SM00278">
    <property type="entry name" value="HhH1"/>
    <property type="match status" value="3"/>
</dbReference>
<dbReference type="GO" id="GO:0005829">
    <property type="term" value="C:cytosol"/>
    <property type="evidence" value="ECO:0007669"/>
    <property type="project" value="TreeGrafter"/>
</dbReference>
<keyword evidence="26" id="KW-1185">Reference proteome</keyword>
<dbReference type="InterPro" id="IPR002008">
    <property type="entry name" value="DNA_pol_X_beta-like"/>
</dbReference>
<keyword evidence="13" id="KW-0239">DNA-directed DNA polymerase</keyword>
<evidence type="ECO:0000313" key="25">
    <source>
        <dbReference type="EMBL" id="SKA04765.1"/>
    </source>
</evidence>
<dbReference type="SUPFAM" id="SSF47802">
    <property type="entry name" value="DNA polymerase beta, N-terminal domain-like"/>
    <property type="match status" value="1"/>
</dbReference>
<dbReference type="InterPro" id="IPR003141">
    <property type="entry name" value="Pol/His_phosphatase_N"/>
</dbReference>
<evidence type="ECO:0000256" key="4">
    <source>
        <dbReference type="ARBA" id="ARBA00012720"/>
    </source>
</evidence>
<keyword evidence="6" id="KW-0488">Methylation</keyword>
<keyword evidence="8" id="KW-0808">Transferase</keyword>
<dbReference type="Proteomes" id="UP000190625">
    <property type="component" value="Unassembled WGS sequence"/>
</dbReference>
<dbReference type="GO" id="GO:0003887">
    <property type="term" value="F:DNA-directed DNA polymerase activity"/>
    <property type="evidence" value="ECO:0007669"/>
    <property type="project" value="UniProtKB-KW"/>
</dbReference>
<keyword evidence="15" id="KW-0234">DNA repair</keyword>
<evidence type="ECO:0000256" key="10">
    <source>
        <dbReference type="ARBA" id="ARBA00022705"/>
    </source>
</evidence>
<evidence type="ECO:0000256" key="2">
    <source>
        <dbReference type="ARBA" id="ARBA00004496"/>
    </source>
</evidence>
<dbReference type="InterPro" id="IPR027421">
    <property type="entry name" value="DNA_pol_lamdba_lyase_dom_sf"/>
</dbReference>
<dbReference type="PANTHER" id="PTHR36928">
    <property type="entry name" value="PHOSPHATASE YCDX-RELATED"/>
    <property type="match status" value="1"/>
</dbReference>
<dbReference type="InterPro" id="IPR004013">
    <property type="entry name" value="PHP_dom"/>
</dbReference>
<evidence type="ECO:0000259" key="24">
    <source>
        <dbReference type="SMART" id="SM00483"/>
    </source>
</evidence>
<evidence type="ECO:0000256" key="5">
    <source>
        <dbReference type="ARBA" id="ARBA00020020"/>
    </source>
</evidence>
<dbReference type="InterPro" id="IPR022311">
    <property type="entry name" value="PolX-like"/>
</dbReference>
<dbReference type="InterPro" id="IPR029398">
    <property type="entry name" value="PolB_thumb"/>
</dbReference>
<dbReference type="RefSeq" id="WP_078811022.1">
    <property type="nucleotide sequence ID" value="NZ_FUWM01000029.1"/>
</dbReference>
<keyword evidence="14" id="KW-0915">Sodium</keyword>
<evidence type="ECO:0000313" key="26">
    <source>
        <dbReference type="Proteomes" id="UP000190625"/>
    </source>
</evidence>
<evidence type="ECO:0000256" key="18">
    <source>
        <dbReference type="ARBA" id="ARBA00044632"/>
    </source>
</evidence>
<dbReference type="Gene3D" id="3.30.210.10">
    <property type="entry name" value="DNA polymerase, thumb domain"/>
    <property type="match status" value="1"/>
</dbReference>
<dbReference type="SMART" id="SM00481">
    <property type="entry name" value="POLIIIAc"/>
    <property type="match status" value="1"/>
</dbReference>
<dbReference type="GO" id="GO:0042578">
    <property type="term" value="F:phosphoric ester hydrolase activity"/>
    <property type="evidence" value="ECO:0007669"/>
    <property type="project" value="TreeGrafter"/>
</dbReference>
<evidence type="ECO:0000256" key="12">
    <source>
        <dbReference type="ARBA" id="ARBA00022843"/>
    </source>
</evidence>
<dbReference type="NCBIfam" id="NF006375">
    <property type="entry name" value="PRK08609.1"/>
    <property type="match status" value="1"/>
</dbReference>
<dbReference type="Gene3D" id="3.30.460.10">
    <property type="entry name" value="Beta Polymerase, domain 2"/>
    <property type="match status" value="1"/>
</dbReference>
<dbReference type="InterPro" id="IPR010996">
    <property type="entry name" value="HHH_MUS81"/>
</dbReference>
<keyword evidence="10" id="KW-0235">DNA replication</keyword>
<evidence type="ECO:0000256" key="9">
    <source>
        <dbReference type="ARBA" id="ARBA00022695"/>
    </source>
</evidence>
<dbReference type="Gene3D" id="3.20.20.140">
    <property type="entry name" value="Metal-dependent hydrolases"/>
    <property type="match status" value="1"/>
</dbReference>
<dbReference type="PANTHER" id="PTHR36928:SF1">
    <property type="entry name" value="PHOSPHATASE YCDX-RELATED"/>
    <property type="match status" value="1"/>
</dbReference>
<dbReference type="Gene3D" id="1.10.150.20">
    <property type="entry name" value="5' to 3' exonuclease, C-terminal subdomain"/>
    <property type="match status" value="1"/>
</dbReference>
<dbReference type="InterPro" id="IPR043519">
    <property type="entry name" value="NT_sf"/>
</dbReference>
<evidence type="ECO:0000256" key="6">
    <source>
        <dbReference type="ARBA" id="ARBA00022481"/>
    </source>
</evidence>